<dbReference type="PROSITE" id="PS50846">
    <property type="entry name" value="HMA_2"/>
    <property type="match status" value="2"/>
</dbReference>
<dbReference type="Gene3D" id="3.40.50.1000">
    <property type="entry name" value="HAD superfamily/HAD-like"/>
    <property type="match status" value="1"/>
</dbReference>
<keyword evidence="7 18" id="KW-0547">Nucleotide-binding</keyword>
<evidence type="ECO:0000256" key="12">
    <source>
        <dbReference type="ARBA" id="ARBA00022989"/>
    </source>
</evidence>
<dbReference type="GO" id="GO:0016887">
    <property type="term" value="F:ATP hydrolysis activity"/>
    <property type="evidence" value="ECO:0007669"/>
    <property type="project" value="InterPro"/>
</dbReference>
<dbReference type="PROSITE" id="PS01047">
    <property type="entry name" value="HMA_1"/>
    <property type="match status" value="2"/>
</dbReference>
<dbReference type="InterPro" id="IPR059000">
    <property type="entry name" value="ATPase_P-type_domA"/>
</dbReference>
<organism evidence="21 22">
    <name type="scientific">Silvimonas terrae</name>
    <dbReference type="NCBI Taxonomy" id="300266"/>
    <lineage>
        <taxon>Bacteria</taxon>
        <taxon>Pseudomonadati</taxon>
        <taxon>Pseudomonadota</taxon>
        <taxon>Betaproteobacteria</taxon>
        <taxon>Neisseriales</taxon>
        <taxon>Chitinibacteraceae</taxon>
        <taxon>Silvimonas</taxon>
    </lineage>
</organism>
<accession>A0A840RJ70</accession>
<dbReference type="SUPFAM" id="SSF55008">
    <property type="entry name" value="HMA, heavy metal-associated domain"/>
    <property type="match status" value="2"/>
</dbReference>
<keyword evidence="18" id="KW-1003">Cell membrane</keyword>
<dbReference type="InterPro" id="IPR001757">
    <property type="entry name" value="P_typ_ATPase"/>
</dbReference>
<feature type="compositionally biased region" description="Basic and acidic residues" evidence="19">
    <location>
        <begin position="784"/>
        <end position="794"/>
    </location>
</feature>
<dbReference type="PANTHER" id="PTHR43520">
    <property type="entry name" value="ATP7, ISOFORM B"/>
    <property type="match status" value="1"/>
</dbReference>
<dbReference type="InterPro" id="IPR017969">
    <property type="entry name" value="Heavy-metal-associated_CS"/>
</dbReference>
<keyword evidence="3" id="KW-0813">Transport</keyword>
<feature type="transmembrane region" description="Helical" evidence="18">
    <location>
        <begin position="182"/>
        <end position="199"/>
    </location>
</feature>
<reference evidence="21 22" key="1">
    <citation type="submission" date="2020-08" db="EMBL/GenBank/DDBJ databases">
        <title>Genomic Encyclopedia of Type Strains, Phase IV (KMG-IV): sequencing the most valuable type-strain genomes for metagenomic binning, comparative biology and taxonomic classification.</title>
        <authorList>
            <person name="Goeker M."/>
        </authorList>
    </citation>
    <scope>NUCLEOTIDE SEQUENCE [LARGE SCALE GENOMIC DNA]</scope>
    <source>
        <strain evidence="21 22">DSM 18233</strain>
    </source>
</reference>
<feature type="transmembrane region" description="Helical" evidence="18">
    <location>
        <begin position="393"/>
        <end position="416"/>
    </location>
</feature>
<evidence type="ECO:0000256" key="19">
    <source>
        <dbReference type="SAM" id="MobiDB-lite"/>
    </source>
</evidence>
<dbReference type="PROSITE" id="PS00154">
    <property type="entry name" value="ATPASE_E1_E2"/>
    <property type="match status" value="1"/>
</dbReference>
<dbReference type="InterPro" id="IPR036163">
    <property type="entry name" value="HMA_dom_sf"/>
</dbReference>
<feature type="region of interest" description="Disordered" evidence="19">
    <location>
        <begin position="774"/>
        <end position="794"/>
    </location>
</feature>
<evidence type="ECO:0000256" key="13">
    <source>
        <dbReference type="ARBA" id="ARBA00023008"/>
    </source>
</evidence>
<evidence type="ECO:0000256" key="3">
    <source>
        <dbReference type="ARBA" id="ARBA00022448"/>
    </source>
</evidence>
<dbReference type="InterPro" id="IPR036412">
    <property type="entry name" value="HAD-like_sf"/>
</dbReference>
<evidence type="ECO:0000256" key="15">
    <source>
        <dbReference type="ARBA" id="ARBA00023136"/>
    </source>
</evidence>
<evidence type="ECO:0000256" key="16">
    <source>
        <dbReference type="ARBA" id="ARBA00038904"/>
    </source>
</evidence>
<feature type="domain" description="HMA" evidence="20">
    <location>
        <begin position="67"/>
        <end position="132"/>
    </location>
</feature>
<feature type="transmembrane region" description="Helical" evidence="18">
    <location>
        <begin position="422"/>
        <end position="450"/>
    </location>
</feature>
<dbReference type="Pfam" id="PF00702">
    <property type="entry name" value="Hydrolase"/>
    <property type="match status" value="1"/>
</dbReference>
<comment type="similarity">
    <text evidence="2 18">Belongs to the cation transport ATPase (P-type) (TC 3.A.3) family. Type IB subfamily.</text>
</comment>
<dbReference type="NCBIfam" id="TIGR01494">
    <property type="entry name" value="ATPase_P-type"/>
    <property type="match status" value="1"/>
</dbReference>
<evidence type="ECO:0000256" key="11">
    <source>
        <dbReference type="ARBA" id="ARBA00022967"/>
    </source>
</evidence>
<keyword evidence="13" id="KW-0186">Copper</keyword>
<proteinExistence type="inferred from homology"/>
<keyword evidence="6" id="KW-0677">Repeat</keyword>
<evidence type="ECO:0000256" key="1">
    <source>
        <dbReference type="ARBA" id="ARBA00004127"/>
    </source>
</evidence>
<keyword evidence="15 18" id="KW-0472">Membrane</keyword>
<feature type="transmembrane region" description="Helical" evidence="18">
    <location>
        <begin position="728"/>
        <end position="745"/>
    </location>
</feature>
<dbReference type="Gene3D" id="2.70.150.10">
    <property type="entry name" value="Calcium-transporting ATPase, cytoplasmic transduction domain A"/>
    <property type="match status" value="1"/>
</dbReference>
<keyword evidence="14" id="KW-0406">Ion transport</keyword>
<dbReference type="GO" id="GO:0055070">
    <property type="term" value="P:copper ion homeostasis"/>
    <property type="evidence" value="ECO:0007669"/>
    <property type="project" value="TreeGrafter"/>
</dbReference>
<keyword evidence="9 18" id="KW-0067">ATP-binding</keyword>
<dbReference type="Pfam" id="PF00403">
    <property type="entry name" value="HMA"/>
    <property type="match status" value="2"/>
</dbReference>
<keyword evidence="22" id="KW-1185">Reference proteome</keyword>
<dbReference type="Gene3D" id="3.30.70.100">
    <property type="match status" value="2"/>
</dbReference>
<dbReference type="PRINTS" id="PR00119">
    <property type="entry name" value="CATATPASE"/>
</dbReference>
<comment type="catalytic activity">
    <reaction evidence="17">
        <text>Cu(2+)(in) + ATP + H2O = Cu(2+)(out) + ADP + phosphate + H(+)</text>
        <dbReference type="Rhea" id="RHEA:10376"/>
        <dbReference type="ChEBI" id="CHEBI:15377"/>
        <dbReference type="ChEBI" id="CHEBI:15378"/>
        <dbReference type="ChEBI" id="CHEBI:29036"/>
        <dbReference type="ChEBI" id="CHEBI:30616"/>
        <dbReference type="ChEBI" id="CHEBI:43474"/>
        <dbReference type="ChEBI" id="CHEBI:456216"/>
        <dbReference type="EC" id="7.2.2.9"/>
    </reaction>
</comment>
<dbReference type="SUPFAM" id="SSF81653">
    <property type="entry name" value="Calcium ATPase, transduction domain A"/>
    <property type="match status" value="1"/>
</dbReference>
<dbReference type="InterPro" id="IPR027256">
    <property type="entry name" value="P-typ_ATPase_IB"/>
</dbReference>
<evidence type="ECO:0000313" key="22">
    <source>
        <dbReference type="Proteomes" id="UP000543030"/>
    </source>
</evidence>
<dbReference type="InterPro" id="IPR006121">
    <property type="entry name" value="HMA_dom"/>
</dbReference>
<dbReference type="GO" id="GO:0012505">
    <property type="term" value="C:endomembrane system"/>
    <property type="evidence" value="ECO:0007669"/>
    <property type="project" value="UniProtKB-SubCell"/>
</dbReference>
<dbReference type="GO" id="GO:0005524">
    <property type="term" value="F:ATP binding"/>
    <property type="evidence" value="ECO:0007669"/>
    <property type="project" value="UniProtKB-UniRule"/>
</dbReference>
<evidence type="ECO:0000313" key="21">
    <source>
        <dbReference type="EMBL" id="MBB5192530.1"/>
    </source>
</evidence>
<evidence type="ECO:0000259" key="20">
    <source>
        <dbReference type="PROSITE" id="PS50846"/>
    </source>
</evidence>
<feature type="domain" description="HMA" evidence="20">
    <location>
        <begin position="1"/>
        <end position="65"/>
    </location>
</feature>
<keyword evidence="10" id="KW-0460">Magnesium</keyword>
<keyword evidence="5 18" id="KW-0479">Metal-binding</keyword>
<name>A0A840RJ70_9NEIS</name>
<feature type="transmembrane region" description="Helical" evidence="18">
    <location>
        <begin position="239"/>
        <end position="259"/>
    </location>
</feature>
<dbReference type="InterPro" id="IPR018303">
    <property type="entry name" value="ATPase_P-typ_P_site"/>
</dbReference>
<dbReference type="EMBL" id="JACHHN010000007">
    <property type="protein sequence ID" value="MBB5192530.1"/>
    <property type="molecule type" value="Genomic_DNA"/>
</dbReference>
<evidence type="ECO:0000256" key="8">
    <source>
        <dbReference type="ARBA" id="ARBA00022796"/>
    </source>
</evidence>
<dbReference type="NCBIfam" id="TIGR01511">
    <property type="entry name" value="ATPase-IB1_Cu"/>
    <property type="match status" value="1"/>
</dbReference>
<comment type="subcellular location">
    <subcellularLocation>
        <location evidence="18">Cell membrane</location>
    </subcellularLocation>
    <subcellularLocation>
        <location evidence="1">Endomembrane system</location>
        <topology evidence="1">Multi-pass membrane protein</topology>
    </subcellularLocation>
</comment>
<dbReference type="AlphaFoldDB" id="A0A840RJ70"/>
<dbReference type="SUPFAM" id="SSF56784">
    <property type="entry name" value="HAD-like"/>
    <property type="match status" value="1"/>
</dbReference>
<dbReference type="FunFam" id="2.70.150.10:FF:000002">
    <property type="entry name" value="Copper-transporting ATPase 1, putative"/>
    <property type="match status" value="1"/>
</dbReference>
<dbReference type="PRINTS" id="PR00120">
    <property type="entry name" value="HATPASE"/>
</dbReference>
<evidence type="ECO:0000256" key="9">
    <source>
        <dbReference type="ARBA" id="ARBA00022840"/>
    </source>
</evidence>
<dbReference type="InterPro" id="IPR023299">
    <property type="entry name" value="ATPase_P-typ_cyto_dom_N"/>
</dbReference>
<keyword evidence="12 18" id="KW-1133">Transmembrane helix</keyword>
<keyword evidence="4 18" id="KW-0812">Transmembrane</keyword>
<dbReference type="GO" id="GO:0043682">
    <property type="term" value="F:P-type divalent copper transporter activity"/>
    <property type="evidence" value="ECO:0007669"/>
    <property type="project" value="UniProtKB-EC"/>
</dbReference>
<dbReference type="CDD" id="cd00371">
    <property type="entry name" value="HMA"/>
    <property type="match status" value="2"/>
</dbReference>
<dbReference type="CDD" id="cd02094">
    <property type="entry name" value="P-type_ATPase_Cu-like"/>
    <property type="match status" value="1"/>
</dbReference>
<feature type="transmembrane region" description="Helical" evidence="18">
    <location>
        <begin position="751"/>
        <end position="770"/>
    </location>
</feature>
<evidence type="ECO:0000256" key="17">
    <source>
        <dbReference type="ARBA" id="ARBA00047424"/>
    </source>
</evidence>
<evidence type="ECO:0000256" key="18">
    <source>
        <dbReference type="RuleBase" id="RU362081"/>
    </source>
</evidence>
<comment type="caution">
    <text evidence="21">The sequence shown here is derived from an EMBL/GenBank/DDBJ whole genome shotgun (WGS) entry which is preliminary data.</text>
</comment>
<evidence type="ECO:0000256" key="6">
    <source>
        <dbReference type="ARBA" id="ARBA00022737"/>
    </source>
</evidence>
<sequence>MDVSLPISGMTCAACAGRIEKVLGRLDGVSAEVNLATETARVSVADGQTVPAVIAAIRKAGYDIKPARTQLMLEGMTCAACAARIEKVLNRLPGVTATVNFATETALIEQPAGLNATDVLIQAVRKAGYDAHEIKPDAAQTAPHQGATVWQWLAPTLLTAPLLWEMLAMTAGWHALMVPRGWQMLLATLVQAGFGWRFYRSAWHTVKGGGANMDVLVALGTTVAWLFSSVVVVQGHADLPVYFEASAVVITLVCLGKWLEARAKHKASQAMGELMQLQPRDARVERGGMVLEVPVDQLEAGEIVIVRHGDAIPVDGEVISGQAEVDESMLTGESIPVPKSAGAQVFAATRNHDGMLRIRATGVGQQTQLAEIVRLVAAAQGSKAPIQRLADQIAAVFVPVVLLMALGTFLLTWWLAGFTPAMLNAVAVLVIACPCALGLATPSAVMVGVGRGAHLGLLFRNAAALEHAAHLDTLVLDKTGTLTEGKPGVRAVRVLAAGMNETTLLQWAASLEAGSEHPLARALLDEAVQRKLPLLDITGFAVTAGQGVTGTLPDGTTLRVGRMDWVGESDATLPPVRQDETMVGIGRDQQLLGVIALADTVRPTSRAAVAALQAQGIDVIMLTGDNQSTAQWVAQVTGIKTVHAGVLPAGKAELIRSLGASGKHVAMVGDGVNDAPALALAEVSFAMGAGSNVAIEAADVTLMRNDLMAVAQAVALARATLRKIRQNLFFAFIYNTLGIPLAMFGLLNPAIAGAAMALSSVSVVTNALMLRRWQPPRSSQPSRNLDHANRNTQH</sequence>
<dbReference type="PANTHER" id="PTHR43520:SF8">
    <property type="entry name" value="P-TYPE CU(+) TRANSPORTER"/>
    <property type="match status" value="1"/>
</dbReference>
<evidence type="ECO:0000256" key="10">
    <source>
        <dbReference type="ARBA" id="ARBA00022842"/>
    </source>
</evidence>
<dbReference type="InterPro" id="IPR023214">
    <property type="entry name" value="HAD_sf"/>
</dbReference>
<dbReference type="SUPFAM" id="SSF81665">
    <property type="entry name" value="Calcium ATPase, transmembrane domain M"/>
    <property type="match status" value="1"/>
</dbReference>
<feature type="transmembrane region" description="Helical" evidence="18">
    <location>
        <begin position="211"/>
        <end position="233"/>
    </location>
</feature>
<evidence type="ECO:0000256" key="2">
    <source>
        <dbReference type="ARBA" id="ARBA00006024"/>
    </source>
</evidence>
<dbReference type="InterPro" id="IPR006122">
    <property type="entry name" value="HMA_Cu_ion-bd"/>
</dbReference>
<dbReference type="FunFam" id="3.30.70.100:FF:000005">
    <property type="entry name" value="Copper-exporting P-type ATPase A"/>
    <property type="match status" value="2"/>
</dbReference>
<dbReference type="Proteomes" id="UP000543030">
    <property type="component" value="Unassembled WGS sequence"/>
</dbReference>
<dbReference type="GO" id="GO:0005507">
    <property type="term" value="F:copper ion binding"/>
    <property type="evidence" value="ECO:0007669"/>
    <property type="project" value="InterPro"/>
</dbReference>
<gene>
    <name evidence="21" type="ORF">HNQ50_003274</name>
</gene>
<evidence type="ECO:0000256" key="7">
    <source>
        <dbReference type="ARBA" id="ARBA00022741"/>
    </source>
</evidence>
<evidence type="ECO:0000256" key="4">
    <source>
        <dbReference type="ARBA" id="ARBA00022692"/>
    </source>
</evidence>
<dbReference type="Pfam" id="PF00122">
    <property type="entry name" value="E1-E2_ATPase"/>
    <property type="match status" value="1"/>
</dbReference>
<dbReference type="EC" id="7.2.2.9" evidence="16"/>
<keyword evidence="8" id="KW-0187">Copper transport</keyword>
<dbReference type="RefSeq" id="WP_184102208.1">
    <property type="nucleotide sequence ID" value="NZ_JACHHN010000007.1"/>
</dbReference>
<keyword evidence="11" id="KW-1278">Translocase</keyword>
<dbReference type="PROSITE" id="PS01229">
    <property type="entry name" value="COF_2"/>
    <property type="match status" value="1"/>
</dbReference>
<dbReference type="Gene3D" id="3.40.1110.10">
    <property type="entry name" value="Calcium-transporting ATPase, cytoplasmic domain N"/>
    <property type="match status" value="1"/>
</dbReference>
<dbReference type="NCBIfam" id="TIGR01525">
    <property type="entry name" value="ATPase-IB_hvy"/>
    <property type="match status" value="1"/>
</dbReference>
<protein>
    <recommendedName>
        <fullName evidence="16">P-type Cu(2+) transporter</fullName>
        <ecNumber evidence="16">7.2.2.9</ecNumber>
    </recommendedName>
</protein>
<dbReference type="InterPro" id="IPR023298">
    <property type="entry name" value="ATPase_P-typ_TM_dom_sf"/>
</dbReference>
<dbReference type="GO" id="GO:0005886">
    <property type="term" value="C:plasma membrane"/>
    <property type="evidence" value="ECO:0007669"/>
    <property type="project" value="UniProtKB-SubCell"/>
</dbReference>
<evidence type="ECO:0000256" key="5">
    <source>
        <dbReference type="ARBA" id="ARBA00022723"/>
    </source>
</evidence>
<evidence type="ECO:0000256" key="14">
    <source>
        <dbReference type="ARBA" id="ARBA00023065"/>
    </source>
</evidence>
<dbReference type="NCBIfam" id="TIGR00003">
    <property type="entry name" value="copper ion binding protein"/>
    <property type="match status" value="1"/>
</dbReference>
<dbReference type="InterPro" id="IPR008250">
    <property type="entry name" value="ATPase_P-typ_transduc_dom_A_sf"/>
</dbReference>